<accession>A0ABU7P3N0</accession>
<protein>
    <submittedName>
        <fullName evidence="2">Uncharacterized protein</fullName>
    </submittedName>
</protein>
<feature type="signal peptide" evidence="1">
    <location>
        <begin position="1"/>
        <end position="27"/>
    </location>
</feature>
<feature type="chain" id="PRO_5046984813" evidence="1">
    <location>
        <begin position="28"/>
        <end position="142"/>
    </location>
</feature>
<evidence type="ECO:0000313" key="3">
    <source>
        <dbReference type="Proteomes" id="UP001344658"/>
    </source>
</evidence>
<keyword evidence="1" id="KW-0732">Signal</keyword>
<evidence type="ECO:0000256" key="1">
    <source>
        <dbReference type="SAM" id="SignalP"/>
    </source>
</evidence>
<gene>
    <name evidence="2" type="ORF">V2S66_00305</name>
</gene>
<keyword evidence="3" id="KW-1185">Reference proteome</keyword>
<organism evidence="2 3">
    <name type="scientific">Actinacidiphila polyblastidii</name>
    <dbReference type="NCBI Taxonomy" id="3110430"/>
    <lineage>
        <taxon>Bacteria</taxon>
        <taxon>Bacillati</taxon>
        <taxon>Actinomycetota</taxon>
        <taxon>Actinomycetes</taxon>
        <taxon>Kitasatosporales</taxon>
        <taxon>Streptomycetaceae</taxon>
        <taxon>Actinacidiphila</taxon>
    </lineage>
</organism>
<dbReference type="RefSeq" id="WP_330792096.1">
    <property type="nucleotide sequence ID" value="NZ_JAZEWV010000001.1"/>
</dbReference>
<name>A0ABU7P3N0_9ACTN</name>
<reference evidence="2 3" key="1">
    <citation type="submission" date="2023-12" db="EMBL/GenBank/DDBJ databases">
        <title>Streptomyces sp. V4-01.</title>
        <authorList>
            <person name="Somphong A."/>
            <person name="Phongsopitanun W."/>
        </authorList>
    </citation>
    <scope>NUCLEOTIDE SEQUENCE [LARGE SCALE GENOMIC DNA]</scope>
    <source>
        <strain evidence="2 3">V4-01</strain>
    </source>
</reference>
<comment type="caution">
    <text evidence="2">The sequence shown here is derived from an EMBL/GenBank/DDBJ whole genome shotgun (WGS) entry which is preliminary data.</text>
</comment>
<proteinExistence type="predicted"/>
<sequence length="142" mass="14887">MRNLTKLGVLAAGATLFMTLGASPANAATAYASCATDGASGSVNISNWNLKGSVTGITLEVYDEQSDGHHPAIRLAVPSTGDSWSYFGWHADYDGYGTYVSVPTYISSVPGGTVMAIRMEVANMEGSKVLNYCAKELNNPVV</sequence>
<dbReference type="Proteomes" id="UP001344658">
    <property type="component" value="Unassembled WGS sequence"/>
</dbReference>
<dbReference type="EMBL" id="JAZEWV010000001">
    <property type="protein sequence ID" value="MEE4540408.1"/>
    <property type="molecule type" value="Genomic_DNA"/>
</dbReference>
<evidence type="ECO:0000313" key="2">
    <source>
        <dbReference type="EMBL" id="MEE4540408.1"/>
    </source>
</evidence>